<evidence type="ECO:0000259" key="6">
    <source>
        <dbReference type="Pfam" id="PF00155"/>
    </source>
</evidence>
<dbReference type="GO" id="GO:0008483">
    <property type="term" value="F:transaminase activity"/>
    <property type="evidence" value="ECO:0007669"/>
    <property type="project" value="UniProtKB-KW"/>
</dbReference>
<dbReference type="Pfam" id="PF00155">
    <property type="entry name" value="Aminotran_1_2"/>
    <property type="match status" value="1"/>
</dbReference>
<reference evidence="7 8" key="1">
    <citation type="submission" date="2016-11" db="EMBL/GenBank/DDBJ databases">
        <title>Description of two novel members of the family Erysipelotrichaceae: Ileibacterium lipovorans gen. nov., sp. nov. and Dubosiella newyorkensis, gen. nov., sp. nov.</title>
        <authorList>
            <person name="Cox L.M."/>
            <person name="Sohn J."/>
            <person name="Tyrrell K.L."/>
            <person name="Citron D.M."/>
            <person name="Lawson P.A."/>
            <person name="Patel N.B."/>
            <person name="Iizumi T."/>
            <person name="Perez-Perez G.I."/>
            <person name="Goldstein E.J."/>
            <person name="Blaser M.J."/>
        </authorList>
    </citation>
    <scope>NUCLEOTIDE SEQUENCE [LARGE SCALE GENOMIC DNA]</scope>
    <source>
        <strain evidence="7 8">NYU-BL-K8</strain>
    </source>
</reference>
<dbReference type="EMBL" id="MPJZ01000090">
    <property type="protein sequence ID" value="OLU43922.1"/>
    <property type="molecule type" value="Genomic_DNA"/>
</dbReference>
<evidence type="ECO:0000313" key="7">
    <source>
        <dbReference type="EMBL" id="OLU43922.1"/>
    </source>
</evidence>
<dbReference type="InterPro" id="IPR015424">
    <property type="entry name" value="PyrdxlP-dep_Trfase"/>
</dbReference>
<dbReference type="SUPFAM" id="SSF53383">
    <property type="entry name" value="PLP-dependent transferases"/>
    <property type="match status" value="1"/>
</dbReference>
<name>A0A1Q9YI56_9FIRM</name>
<comment type="caution">
    <text evidence="7">The sequence shown here is derived from an EMBL/GenBank/DDBJ whole genome shotgun (WGS) entry which is preliminary data.</text>
</comment>
<gene>
    <name evidence="7" type="ORF">BO223_10320</name>
</gene>
<proteinExistence type="inferred from homology"/>
<dbReference type="CDD" id="cd00609">
    <property type="entry name" value="AAT_like"/>
    <property type="match status" value="1"/>
</dbReference>
<dbReference type="InterPro" id="IPR015422">
    <property type="entry name" value="PyrdxlP-dep_Trfase_small"/>
</dbReference>
<dbReference type="Proteomes" id="UP000186758">
    <property type="component" value="Unassembled WGS sequence"/>
</dbReference>
<dbReference type="AlphaFoldDB" id="A0A1Q9YI56"/>
<dbReference type="Gene3D" id="3.90.1150.10">
    <property type="entry name" value="Aspartate Aminotransferase, domain 1"/>
    <property type="match status" value="1"/>
</dbReference>
<feature type="domain" description="Aminotransferase class I/classII large" evidence="6">
    <location>
        <begin position="15"/>
        <end position="325"/>
    </location>
</feature>
<keyword evidence="3" id="KW-0808">Transferase</keyword>
<evidence type="ECO:0000256" key="4">
    <source>
        <dbReference type="ARBA" id="ARBA00022898"/>
    </source>
</evidence>
<keyword evidence="2" id="KW-0032">Aminotransferase</keyword>
<dbReference type="RefSeq" id="WP_075885987.1">
    <property type="nucleotide sequence ID" value="NZ_CAJTBG010000043.1"/>
</dbReference>
<organism evidence="7 8">
    <name type="scientific">Faecalibaculum rodentium</name>
    <dbReference type="NCBI Taxonomy" id="1702221"/>
    <lineage>
        <taxon>Bacteria</taxon>
        <taxon>Bacillati</taxon>
        <taxon>Bacillota</taxon>
        <taxon>Erysipelotrichia</taxon>
        <taxon>Erysipelotrichales</taxon>
        <taxon>Erysipelotrichaceae</taxon>
        <taxon>Faecalibaculum</taxon>
    </lineage>
</organism>
<dbReference type="Gene3D" id="3.40.640.10">
    <property type="entry name" value="Type I PLP-dependent aspartate aminotransferase-like (Major domain)"/>
    <property type="match status" value="1"/>
</dbReference>
<dbReference type="InterPro" id="IPR001917">
    <property type="entry name" value="Aminotrans_II_pyridoxalP_BS"/>
</dbReference>
<dbReference type="PROSITE" id="PS00599">
    <property type="entry name" value="AA_TRANSFER_CLASS_2"/>
    <property type="match status" value="1"/>
</dbReference>
<evidence type="ECO:0000256" key="2">
    <source>
        <dbReference type="ARBA" id="ARBA00022576"/>
    </source>
</evidence>
<dbReference type="InterPro" id="IPR004839">
    <property type="entry name" value="Aminotransferase_I/II_large"/>
</dbReference>
<dbReference type="InterPro" id="IPR015421">
    <property type="entry name" value="PyrdxlP-dep_Trfase_major"/>
</dbReference>
<evidence type="ECO:0000256" key="5">
    <source>
        <dbReference type="RuleBase" id="RU003693"/>
    </source>
</evidence>
<keyword evidence="4 5" id="KW-0663">Pyridoxal phosphate</keyword>
<comment type="cofactor">
    <cofactor evidence="1 5">
        <name>pyridoxal 5'-phosphate</name>
        <dbReference type="ChEBI" id="CHEBI:597326"/>
    </cofactor>
</comment>
<evidence type="ECO:0000256" key="3">
    <source>
        <dbReference type="ARBA" id="ARBA00022679"/>
    </source>
</evidence>
<evidence type="ECO:0000256" key="1">
    <source>
        <dbReference type="ARBA" id="ARBA00001933"/>
    </source>
</evidence>
<evidence type="ECO:0000313" key="8">
    <source>
        <dbReference type="Proteomes" id="UP000186758"/>
    </source>
</evidence>
<dbReference type="PANTHER" id="PTHR42885:SF2">
    <property type="entry name" value="HISTIDINOL-PHOSPHATE AMINOTRANSFERASE"/>
    <property type="match status" value="1"/>
</dbReference>
<accession>A0A1Q9YI56</accession>
<dbReference type="PANTHER" id="PTHR42885">
    <property type="entry name" value="HISTIDINOL-PHOSPHATE AMINOTRANSFERASE-RELATED"/>
    <property type="match status" value="1"/>
</dbReference>
<comment type="similarity">
    <text evidence="5">Belongs to the class-II pyridoxal-phosphate-dependent aminotransferase family.</text>
</comment>
<sequence>MRDIELYEARQTGGLLLNANEASEGFSSEVMERIHQALDAMAFNRYPDDDCTVLHQAYATWAGLQPSQVLAGNGSDAMLGLMIGLFTSRDKPLVTWDPDFSMYDYYASMQEAEIRKVPVGDIQALSAAGGDAGLVVISNPNNPTGMTLSREQIRGILAALPDTPVVVDEAYMDFSDQSMLDEIEDWDNLYVTRTLSKALGAAGLRLGFLVTSDRNMRNIRPYKVPYGVNAFTQAAGTVLLQMADAAKDRIDRICTERDRLYEALKDMNLPVQPSGANFLFLQGEGMEALGQGLEKAGIIVRTWPGKDQIRITIGLPEENDQVLAAIRELTPTERKGTDSCAVLN</sequence>
<protein>
    <recommendedName>
        <fullName evidence="6">Aminotransferase class I/classII large domain-containing protein</fullName>
    </recommendedName>
</protein>
<dbReference type="GO" id="GO:0030170">
    <property type="term" value="F:pyridoxal phosphate binding"/>
    <property type="evidence" value="ECO:0007669"/>
    <property type="project" value="InterPro"/>
</dbReference>